<evidence type="ECO:0000313" key="9">
    <source>
        <dbReference type="EMBL" id="BAY55742.1"/>
    </source>
</evidence>
<dbReference type="InterPro" id="IPR011645">
    <property type="entry name" value="HNOB_dom_associated"/>
</dbReference>
<feature type="domain" description="Histidine kinase" evidence="8">
    <location>
        <begin position="187"/>
        <end position="444"/>
    </location>
</feature>
<keyword evidence="4 9" id="KW-0808">Transferase</keyword>
<dbReference type="InterPro" id="IPR036097">
    <property type="entry name" value="HisK_dim/P_sf"/>
</dbReference>
<dbReference type="InterPro" id="IPR042463">
    <property type="entry name" value="HNOB_dom_associated_sf"/>
</dbReference>
<dbReference type="SMART" id="SM00387">
    <property type="entry name" value="HATPase_c"/>
    <property type="match status" value="1"/>
</dbReference>
<gene>
    <name evidence="9" type="ORF">NIES2135_25660</name>
</gene>
<evidence type="ECO:0000256" key="1">
    <source>
        <dbReference type="ARBA" id="ARBA00000085"/>
    </source>
</evidence>
<accession>A0A1Z4JG54</accession>
<dbReference type="InterPro" id="IPR004358">
    <property type="entry name" value="Sig_transdc_His_kin-like_C"/>
</dbReference>
<keyword evidence="2" id="KW-0597">Phosphoprotein</keyword>
<dbReference type="SUPFAM" id="SSF55874">
    <property type="entry name" value="ATPase domain of HSP90 chaperone/DNA topoisomerase II/histidine kinase"/>
    <property type="match status" value="1"/>
</dbReference>
<evidence type="ECO:0000256" key="3">
    <source>
        <dbReference type="ARBA" id="ARBA00022741"/>
    </source>
</evidence>
<keyword evidence="3" id="KW-0547">Nucleotide-binding</keyword>
<dbReference type="CDD" id="cd00082">
    <property type="entry name" value="HisKA"/>
    <property type="match status" value="1"/>
</dbReference>
<proteinExistence type="predicted"/>
<dbReference type="Proteomes" id="UP000217895">
    <property type="component" value="Chromosome"/>
</dbReference>
<dbReference type="GO" id="GO:0004383">
    <property type="term" value="F:guanylate cyclase activity"/>
    <property type="evidence" value="ECO:0007669"/>
    <property type="project" value="InterPro"/>
</dbReference>
<dbReference type="EMBL" id="AP018203">
    <property type="protein sequence ID" value="BAY55742.1"/>
    <property type="molecule type" value="Genomic_DNA"/>
</dbReference>
<dbReference type="InterPro" id="IPR003594">
    <property type="entry name" value="HATPase_dom"/>
</dbReference>
<dbReference type="InterPro" id="IPR005467">
    <property type="entry name" value="His_kinase_dom"/>
</dbReference>
<dbReference type="Gene3D" id="3.30.450.260">
    <property type="entry name" value="Haem NO binding associated domain"/>
    <property type="match status" value="1"/>
</dbReference>
<keyword evidence="5" id="KW-0902">Two-component regulatory system</keyword>
<dbReference type="Pfam" id="PF02518">
    <property type="entry name" value="HATPase_c"/>
    <property type="match status" value="1"/>
</dbReference>
<dbReference type="Gene3D" id="1.10.287.130">
    <property type="match status" value="1"/>
</dbReference>
<dbReference type="SMART" id="SM00388">
    <property type="entry name" value="HisKA"/>
    <property type="match status" value="1"/>
</dbReference>
<dbReference type="GO" id="GO:0000155">
    <property type="term" value="F:phosphorelay sensor kinase activity"/>
    <property type="evidence" value="ECO:0007669"/>
    <property type="project" value="InterPro"/>
</dbReference>
<dbReference type="PRINTS" id="PR00344">
    <property type="entry name" value="BCTRLSENSOR"/>
</dbReference>
<dbReference type="GO" id="GO:0000166">
    <property type="term" value="F:nucleotide binding"/>
    <property type="evidence" value="ECO:0007669"/>
    <property type="project" value="UniProtKB-KW"/>
</dbReference>
<feature type="coiled-coil region" evidence="7">
    <location>
        <begin position="144"/>
        <end position="171"/>
    </location>
</feature>
<dbReference type="InterPro" id="IPR003661">
    <property type="entry name" value="HisK_dim/P_dom"/>
</dbReference>
<name>A0A1Z4JG54_LEPBY</name>
<protein>
    <submittedName>
        <fullName evidence="9">Histidine kinase</fullName>
    </submittedName>
</protein>
<dbReference type="PROSITE" id="PS50109">
    <property type="entry name" value="HIS_KIN"/>
    <property type="match status" value="1"/>
</dbReference>
<evidence type="ECO:0000256" key="7">
    <source>
        <dbReference type="SAM" id="Coils"/>
    </source>
</evidence>
<dbReference type="Gene3D" id="3.30.565.10">
    <property type="entry name" value="Histidine kinase-like ATPase, C-terminal domain"/>
    <property type="match status" value="1"/>
</dbReference>
<dbReference type="PANTHER" id="PTHR43065">
    <property type="entry name" value="SENSOR HISTIDINE KINASE"/>
    <property type="match status" value="1"/>
</dbReference>
<comment type="catalytic activity">
    <reaction evidence="1">
        <text>ATP + protein L-histidine = ADP + protein N-phospho-L-histidine.</text>
        <dbReference type="EC" id="2.7.13.3"/>
    </reaction>
</comment>
<evidence type="ECO:0000256" key="2">
    <source>
        <dbReference type="ARBA" id="ARBA00022553"/>
    </source>
</evidence>
<dbReference type="Pfam" id="PF07701">
    <property type="entry name" value="HNOBA"/>
    <property type="match status" value="1"/>
</dbReference>
<evidence type="ECO:0000256" key="5">
    <source>
        <dbReference type="ARBA" id="ARBA00023012"/>
    </source>
</evidence>
<reference evidence="9 10" key="1">
    <citation type="submission" date="2017-06" db="EMBL/GenBank/DDBJ databases">
        <title>Genome sequencing of cyanobaciteial culture collection at National Institute for Environmental Studies (NIES).</title>
        <authorList>
            <person name="Hirose Y."/>
            <person name="Shimura Y."/>
            <person name="Fujisawa T."/>
            <person name="Nakamura Y."/>
            <person name="Kawachi M."/>
        </authorList>
    </citation>
    <scope>NUCLEOTIDE SEQUENCE [LARGE SCALE GENOMIC DNA]</scope>
    <source>
        <strain evidence="9 10">NIES-2135</strain>
    </source>
</reference>
<sequence length="444" mass="50008">MTSPELPREAWSLPPHLFTTAFPFHFVYDRSLTIIQTGEVLQRMSRKPLVGSSLLDHFKISRPRIQLEFEAIQKQSQALFLLELLHSDLHIRGQMVYVEEQDVIFFLGSPRINDTQQLAQLGLKFKDFAIHDPIIDFLFLMQAKNAALNEARQLTQDLSQTIQELQQTQMQLVQSEKMSSLGQLVAGVAHEINNPVNFIHGNLHYVEKYMQDLLDMLQAYERSYPHPDATIVDLSEAVDLEFLRVDLPKVLASIDIGTIRIQEIVKSLRNFSRLDEDGMKIADIHEGIDSTLLILQNRLKSKIDRPEIRIIKNYGNLPPLKCYPGQLNQVFMNLLVNAIDALDEAASQCSKQECEANPATITITSEMQSEHSVSIVIADNGTGIPTSIQAKLFDPFFTTKPIGQGTGLGLSISYQVITERHKGTIQCISELGQGTQFCITLPIS</sequence>
<organism evidence="9 10">
    <name type="scientific">Leptolyngbya boryana NIES-2135</name>
    <dbReference type="NCBI Taxonomy" id="1973484"/>
    <lineage>
        <taxon>Bacteria</taxon>
        <taxon>Bacillati</taxon>
        <taxon>Cyanobacteriota</taxon>
        <taxon>Cyanophyceae</taxon>
        <taxon>Leptolyngbyales</taxon>
        <taxon>Leptolyngbyaceae</taxon>
        <taxon>Leptolyngbya group</taxon>
        <taxon>Leptolyngbya</taxon>
    </lineage>
</organism>
<dbReference type="AlphaFoldDB" id="A0A1Z4JG54"/>
<evidence type="ECO:0000313" key="10">
    <source>
        <dbReference type="Proteomes" id="UP000217895"/>
    </source>
</evidence>
<keyword evidence="4 9" id="KW-0418">Kinase</keyword>
<keyword evidence="7" id="KW-0175">Coiled coil</keyword>
<evidence type="ECO:0000256" key="6">
    <source>
        <dbReference type="ARBA" id="ARBA00023293"/>
    </source>
</evidence>
<keyword evidence="10" id="KW-1185">Reference proteome</keyword>
<keyword evidence="6" id="KW-0141">cGMP biosynthesis</keyword>
<evidence type="ECO:0000259" key="8">
    <source>
        <dbReference type="PROSITE" id="PS50109"/>
    </source>
</evidence>
<dbReference type="SUPFAM" id="SSF47384">
    <property type="entry name" value="Homodimeric domain of signal transducing histidine kinase"/>
    <property type="match status" value="1"/>
</dbReference>
<dbReference type="PANTHER" id="PTHR43065:SF50">
    <property type="entry name" value="HISTIDINE KINASE"/>
    <property type="match status" value="1"/>
</dbReference>
<dbReference type="InterPro" id="IPR036890">
    <property type="entry name" value="HATPase_C_sf"/>
</dbReference>
<evidence type="ECO:0000256" key="4">
    <source>
        <dbReference type="ARBA" id="ARBA00022777"/>
    </source>
</evidence>